<feature type="compositionally biased region" description="Basic and acidic residues" evidence="6">
    <location>
        <begin position="517"/>
        <end position="537"/>
    </location>
</feature>
<dbReference type="PANTHER" id="PTHR31448">
    <property type="entry name" value="MYOSIN-BINDING PROTEIN 2"/>
    <property type="match status" value="1"/>
</dbReference>
<feature type="region of interest" description="Disordered" evidence="6">
    <location>
        <begin position="368"/>
        <end position="586"/>
    </location>
</feature>
<dbReference type="Proteomes" id="UP001172457">
    <property type="component" value="Chromosome 6"/>
</dbReference>
<dbReference type="GO" id="GO:0016020">
    <property type="term" value="C:membrane"/>
    <property type="evidence" value="ECO:0007669"/>
    <property type="project" value="UniProtKB-SubCell"/>
</dbReference>
<feature type="region of interest" description="Disordered" evidence="6">
    <location>
        <begin position="247"/>
        <end position="303"/>
    </location>
</feature>
<organism evidence="8 9">
    <name type="scientific">Centaurea solstitialis</name>
    <name type="common">yellow star-thistle</name>
    <dbReference type="NCBI Taxonomy" id="347529"/>
    <lineage>
        <taxon>Eukaryota</taxon>
        <taxon>Viridiplantae</taxon>
        <taxon>Streptophyta</taxon>
        <taxon>Embryophyta</taxon>
        <taxon>Tracheophyta</taxon>
        <taxon>Spermatophyta</taxon>
        <taxon>Magnoliopsida</taxon>
        <taxon>eudicotyledons</taxon>
        <taxon>Gunneridae</taxon>
        <taxon>Pentapetalae</taxon>
        <taxon>asterids</taxon>
        <taxon>campanulids</taxon>
        <taxon>Asterales</taxon>
        <taxon>Asteraceae</taxon>
        <taxon>Carduoideae</taxon>
        <taxon>Cardueae</taxon>
        <taxon>Centaureinae</taxon>
        <taxon>Centaurea</taxon>
    </lineage>
</organism>
<evidence type="ECO:0000259" key="7">
    <source>
        <dbReference type="PROSITE" id="PS51775"/>
    </source>
</evidence>
<comment type="subcellular location">
    <subcellularLocation>
        <location evidence="1">Membrane</location>
        <topology evidence="1">Single-pass membrane protein</topology>
    </subcellularLocation>
</comment>
<evidence type="ECO:0000256" key="1">
    <source>
        <dbReference type="ARBA" id="ARBA00004167"/>
    </source>
</evidence>
<feature type="compositionally biased region" description="Low complexity" evidence="6">
    <location>
        <begin position="254"/>
        <end position="264"/>
    </location>
</feature>
<dbReference type="PROSITE" id="PS51257">
    <property type="entry name" value="PROKAR_LIPOPROTEIN"/>
    <property type="match status" value="1"/>
</dbReference>
<evidence type="ECO:0000313" key="8">
    <source>
        <dbReference type="EMBL" id="KAJ9543566.1"/>
    </source>
</evidence>
<evidence type="ECO:0000313" key="9">
    <source>
        <dbReference type="Proteomes" id="UP001172457"/>
    </source>
</evidence>
<dbReference type="GO" id="GO:0080115">
    <property type="term" value="F:myosin XI tail binding"/>
    <property type="evidence" value="ECO:0007669"/>
    <property type="project" value="UniProtKB-ARBA"/>
</dbReference>
<sequence>MAALKGIMYHLSMAACEWFLMFLMLFDAALAYFLAKFANYCDLQPPCIFCLRLDHFFGNLFGHEKPRSYLKLFCHEHRGEVSCLVACEVHGRLADAREMCDDCFMSVMNCGIGTEGYRKPYLNKGFDRRPSSCGLCSCCETEWKPKPKCVRRSQPGAVKLGPAAKVIVKPPLPRVGGPGRGRFRRRNLFKRVRGKVSGNSTPRRVQNNARVKMEIDTLSDFGCVRFDSDSEFEVPVPKDVQTAEFRFYSDSDSDSGSDSRISVSKNVPRPRKKRGSKDKTRAKRSTHGVSDHETSLVDRHQNENTRLFQAPLTSKDHPIGHGSKEVNHVEHHSRNVFAPSMPEEKLLTSKGSIQDSVEHVELHSWDVSAQEKSTTSPGSFQDSIGHVEHHSRNVSPPSLPQEKSSIQDSIGQIEHHSRDVSGPSLHQEKLSTSGGSIQDSIGHVEISSRDVFEPSVPQEKSSTSRVSIQDSIGHVEHHSRDTSSSSLPTSTGSIQDSIGHVELHSSDVSGHPGSVSDQRKLSTDDLKGNSHNGEERSSPSMVSVQDSKPDTPKFNGFNDQDSSSSSDKSDDGFESPAGSASSVGDIEGETALEKLKRQVEHDRQRLHSLHMELEEERNHAAVAADEAMAMITRLQEEKAALHMEALQYLRMMDEQAEYDMEALDKANDLVAEKDKEIQDLEAELDFLRSRFDDEVVETGNFPKSRLGNGKTGFGNTGRDSTPRKGPVLDLQDEKRYILQRLSELERKLNQVSSVGKSNGIHTEMENLEDLDNGMQSKHKDSSTLNGSNKVDVGTLENEISDLNERLKALEADRDFLEHACNTLQANGGLEFIQEIAHHLQDMRRIRLEGGLACWRVRNLNPDTTYLDNRVEFFNPYP</sequence>
<gene>
    <name evidence="8" type="ORF">OSB04_023273</name>
</gene>
<name>A0AA38SVN0_9ASTR</name>
<keyword evidence="3" id="KW-1133">Transmembrane helix</keyword>
<evidence type="ECO:0000256" key="6">
    <source>
        <dbReference type="SAM" id="MobiDB-lite"/>
    </source>
</evidence>
<dbReference type="Pfam" id="PF04576">
    <property type="entry name" value="Zein-binding"/>
    <property type="match status" value="1"/>
</dbReference>
<evidence type="ECO:0000256" key="4">
    <source>
        <dbReference type="ARBA" id="ARBA00023136"/>
    </source>
</evidence>
<evidence type="ECO:0000256" key="5">
    <source>
        <dbReference type="SAM" id="Coils"/>
    </source>
</evidence>
<evidence type="ECO:0000256" key="3">
    <source>
        <dbReference type="ARBA" id="ARBA00022989"/>
    </source>
</evidence>
<dbReference type="EMBL" id="JARYMX010000006">
    <property type="protein sequence ID" value="KAJ9543566.1"/>
    <property type="molecule type" value="Genomic_DNA"/>
</dbReference>
<dbReference type="InterPro" id="IPR039306">
    <property type="entry name" value="MYOB"/>
</dbReference>
<dbReference type="PANTHER" id="PTHR31448:SF39">
    <property type="entry name" value="MYOSIN-BINDING PROTEIN 4-RELATED"/>
    <property type="match status" value="1"/>
</dbReference>
<feature type="coiled-coil region" evidence="5">
    <location>
        <begin position="792"/>
        <end position="826"/>
    </location>
</feature>
<keyword evidence="9" id="KW-1185">Reference proteome</keyword>
<feature type="compositionally biased region" description="Polar residues" evidence="6">
    <location>
        <begin position="393"/>
        <end position="410"/>
    </location>
</feature>
<feature type="compositionally biased region" description="Basic residues" evidence="6">
    <location>
        <begin position="268"/>
        <end position="286"/>
    </location>
</feature>
<keyword evidence="4" id="KW-0472">Membrane</keyword>
<keyword evidence="5" id="KW-0175">Coiled coil</keyword>
<feature type="compositionally biased region" description="Polar residues" evidence="6">
    <location>
        <begin position="370"/>
        <end position="382"/>
    </location>
</feature>
<feature type="compositionally biased region" description="Polar residues" evidence="6">
    <location>
        <begin position="430"/>
        <end position="439"/>
    </location>
</feature>
<evidence type="ECO:0000256" key="2">
    <source>
        <dbReference type="ARBA" id="ARBA00022692"/>
    </source>
</evidence>
<feature type="compositionally biased region" description="Low complexity" evidence="6">
    <location>
        <begin position="482"/>
        <end position="493"/>
    </location>
</feature>
<feature type="coiled-coil region" evidence="5">
    <location>
        <begin position="592"/>
        <end position="697"/>
    </location>
</feature>
<keyword evidence="2" id="KW-0812">Transmembrane</keyword>
<feature type="region of interest" description="Disordered" evidence="6">
    <location>
        <begin position="701"/>
        <end position="726"/>
    </location>
</feature>
<dbReference type="InterPro" id="IPR007656">
    <property type="entry name" value="GTD-bd"/>
</dbReference>
<dbReference type="AlphaFoldDB" id="A0AA38SVN0"/>
<comment type="caution">
    <text evidence="8">The sequence shown here is derived from an EMBL/GenBank/DDBJ whole genome shotgun (WGS) entry which is preliminary data.</text>
</comment>
<accession>A0AA38SVN0</accession>
<reference evidence="8" key="1">
    <citation type="submission" date="2023-03" db="EMBL/GenBank/DDBJ databases">
        <title>Chromosome-scale reference genome and RAD-based genetic map of yellow starthistle (Centaurea solstitialis) reveal putative structural variation and QTLs associated with invader traits.</title>
        <authorList>
            <person name="Reatini B."/>
            <person name="Cang F.A."/>
            <person name="Jiang Q."/>
            <person name="Mckibben M.T.W."/>
            <person name="Barker M.S."/>
            <person name="Rieseberg L.H."/>
            <person name="Dlugosch K.M."/>
        </authorList>
    </citation>
    <scope>NUCLEOTIDE SEQUENCE</scope>
    <source>
        <strain evidence="8">CAN-66</strain>
        <tissue evidence="8">Leaf</tissue>
    </source>
</reference>
<feature type="compositionally biased region" description="Basic and acidic residues" evidence="6">
    <location>
        <begin position="289"/>
        <end position="303"/>
    </location>
</feature>
<proteinExistence type="predicted"/>
<feature type="compositionally biased region" description="Polar residues" evidence="6">
    <location>
        <begin position="458"/>
        <end position="470"/>
    </location>
</feature>
<feature type="domain" description="GTD-binding" evidence="7">
    <location>
        <begin position="590"/>
        <end position="688"/>
    </location>
</feature>
<dbReference type="PROSITE" id="PS51775">
    <property type="entry name" value="GTD_BINDING"/>
    <property type="match status" value="1"/>
</dbReference>
<protein>
    <recommendedName>
        <fullName evidence="7">GTD-binding domain-containing protein</fullName>
    </recommendedName>
</protein>